<dbReference type="Gene3D" id="1.10.3730.10">
    <property type="entry name" value="ProC C-terminal domain-like"/>
    <property type="match status" value="1"/>
</dbReference>
<sequence length="284" mass="31507">MLSKRKIGFIGCGNIANAIISGFILSKKIKSNQIFLQDPDRNNLEALKKKFPEINISESLLSLVINSELIFICVKPHILGQVLNEIKNFNIEADFKSGNKVLISVCAGKTIGDILREFQSNDIHCIRVMPNLTLSICQGSWLYHENPAAHFSNYKQNNSNEIIEILSSCGTVYNIDESIFSHCTSISGCGPGFFSNIAHHFIESGVKIGIPKDLARKLVIETIYGTSKFLFESSIEPRVFQSKVSTPGGSTQAGIDVLEDRLIGDIFRDCLQSSFERCIQLSKN</sequence>
<dbReference type="OrthoDB" id="10263291at2759"/>
<dbReference type="AlphaFoldDB" id="A0A1J4MK93"/>
<dbReference type="GO" id="GO:0055129">
    <property type="term" value="P:L-proline biosynthetic process"/>
    <property type="evidence" value="ECO:0007669"/>
    <property type="project" value="TreeGrafter"/>
</dbReference>
<feature type="transmembrane region" description="Helical" evidence="2">
    <location>
        <begin position="7"/>
        <end position="25"/>
    </location>
</feature>
<proteinExistence type="inferred from homology"/>
<dbReference type="InterPro" id="IPR029036">
    <property type="entry name" value="P5CR_dimer"/>
</dbReference>
<dbReference type="EMBL" id="LRBP01000017">
    <property type="protein sequence ID" value="OII73269.1"/>
    <property type="molecule type" value="Genomic_DNA"/>
</dbReference>
<dbReference type="Pfam" id="PF03807">
    <property type="entry name" value="F420_oxidored"/>
    <property type="match status" value="1"/>
</dbReference>
<dbReference type="HAMAP" id="MF_01925">
    <property type="entry name" value="P5C_reductase"/>
    <property type="match status" value="1"/>
</dbReference>
<dbReference type="SUPFAM" id="SSF48179">
    <property type="entry name" value="6-phosphogluconate dehydrogenase C-terminal domain-like"/>
    <property type="match status" value="1"/>
</dbReference>
<dbReference type="GO" id="GO:0004735">
    <property type="term" value="F:pyrroline-5-carboxylate reductase activity"/>
    <property type="evidence" value="ECO:0007669"/>
    <property type="project" value="InterPro"/>
</dbReference>
<dbReference type="PANTHER" id="PTHR11645:SF53">
    <property type="entry name" value="PYRROLINE-5-CARBOXYLATE REDUCTASE 3"/>
    <property type="match status" value="1"/>
</dbReference>
<keyword evidence="2" id="KW-0472">Membrane</keyword>
<dbReference type="InterPro" id="IPR008927">
    <property type="entry name" value="6-PGluconate_DH-like_C_sf"/>
</dbReference>
<evidence type="ECO:0000259" key="4">
    <source>
        <dbReference type="Pfam" id="PF14748"/>
    </source>
</evidence>
<evidence type="ECO:0000313" key="6">
    <source>
        <dbReference type="Proteomes" id="UP000186176"/>
    </source>
</evidence>
<keyword evidence="2" id="KW-1133">Transmembrane helix</keyword>
<protein>
    <submittedName>
        <fullName evidence="5">Pyrroline-5-carboxylatase</fullName>
    </submittedName>
</protein>
<feature type="domain" description="Pyrroline-5-carboxylate reductase catalytic N-terminal" evidence="3">
    <location>
        <begin position="6"/>
        <end position="107"/>
    </location>
</feature>
<evidence type="ECO:0000313" key="5">
    <source>
        <dbReference type="EMBL" id="OII73269.1"/>
    </source>
</evidence>
<keyword evidence="2" id="KW-0812">Transmembrane</keyword>
<dbReference type="InterPro" id="IPR028939">
    <property type="entry name" value="P5C_Rdtase_cat_N"/>
</dbReference>
<dbReference type="RefSeq" id="XP_028874633.1">
    <property type="nucleotide sequence ID" value="XM_029019512.1"/>
</dbReference>
<evidence type="ECO:0000259" key="3">
    <source>
        <dbReference type="Pfam" id="PF03807"/>
    </source>
</evidence>
<accession>A0A1J4MK93</accession>
<evidence type="ECO:0000256" key="1">
    <source>
        <dbReference type="ARBA" id="ARBA00005525"/>
    </source>
</evidence>
<dbReference type="PIRSF" id="PIRSF000193">
    <property type="entry name" value="Pyrrol-5-carb_rd"/>
    <property type="match status" value="1"/>
</dbReference>
<dbReference type="Proteomes" id="UP000186176">
    <property type="component" value="Unassembled WGS sequence"/>
</dbReference>
<name>A0A1J4MK93_9CRYT</name>
<dbReference type="Gene3D" id="3.40.50.720">
    <property type="entry name" value="NAD(P)-binding Rossmann-like Domain"/>
    <property type="match status" value="1"/>
</dbReference>
<gene>
    <name evidence="5" type="ORF">cubi_02501</name>
</gene>
<comment type="caution">
    <text evidence="5">The sequence shown here is derived from an EMBL/GenBank/DDBJ whole genome shotgun (WGS) entry which is preliminary data.</text>
</comment>
<keyword evidence="6" id="KW-1185">Reference proteome</keyword>
<evidence type="ECO:0000256" key="2">
    <source>
        <dbReference type="SAM" id="Phobius"/>
    </source>
</evidence>
<dbReference type="PANTHER" id="PTHR11645">
    <property type="entry name" value="PYRROLINE-5-CARBOXYLATE REDUCTASE"/>
    <property type="match status" value="1"/>
</dbReference>
<reference evidence="5 6" key="1">
    <citation type="submission" date="2016-10" db="EMBL/GenBank/DDBJ databases">
        <title>Reductive evolution of mitochondrial metabolism and differential evolution of invasion-related proteins in Cryptosporidium.</title>
        <authorList>
            <person name="Liu S."/>
            <person name="Roellig D.M."/>
            <person name="Guo Y."/>
            <person name="Li N."/>
            <person name="Frace M.A."/>
            <person name="Tang K."/>
            <person name="Zhang L."/>
            <person name="Feng Y."/>
            <person name="Xiao L."/>
        </authorList>
    </citation>
    <scope>NUCLEOTIDE SEQUENCE [LARGE SCALE GENOMIC DNA]</scope>
    <source>
        <strain evidence="5">39726</strain>
    </source>
</reference>
<comment type="similarity">
    <text evidence="1">Belongs to the pyrroline-5-carboxylate reductase family.</text>
</comment>
<organism evidence="5 6">
    <name type="scientific">Cryptosporidium ubiquitum</name>
    <dbReference type="NCBI Taxonomy" id="857276"/>
    <lineage>
        <taxon>Eukaryota</taxon>
        <taxon>Sar</taxon>
        <taxon>Alveolata</taxon>
        <taxon>Apicomplexa</taxon>
        <taxon>Conoidasida</taxon>
        <taxon>Coccidia</taxon>
        <taxon>Eucoccidiorida</taxon>
        <taxon>Eimeriorina</taxon>
        <taxon>Cryptosporidiidae</taxon>
        <taxon>Cryptosporidium</taxon>
    </lineage>
</organism>
<dbReference type="InterPro" id="IPR036291">
    <property type="entry name" value="NAD(P)-bd_dom_sf"/>
</dbReference>
<dbReference type="VEuPathDB" id="CryptoDB:cubi_02501"/>
<dbReference type="GeneID" id="39979291"/>
<dbReference type="Pfam" id="PF14748">
    <property type="entry name" value="P5CR_dimer"/>
    <property type="match status" value="1"/>
</dbReference>
<feature type="domain" description="Pyrroline-5-carboxylate reductase dimerisation" evidence="4">
    <location>
        <begin position="177"/>
        <end position="280"/>
    </location>
</feature>
<dbReference type="SUPFAM" id="SSF51735">
    <property type="entry name" value="NAD(P)-binding Rossmann-fold domains"/>
    <property type="match status" value="1"/>
</dbReference>
<dbReference type="InterPro" id="IPR000304">
    <property type="entry name" value="Pyrroline-COOH_reductase"/>
</dbReference>